<keyword evidence="2" id="KW-1185">Reference proteome</keyword>
<evidence type="ECO:0000313" key="1">
    <source>
        <dbReference type="EMBL" id="TLV09390.1"/>
    </source>
</evidence>
<name>A0A5R9LCB5_9ENTR</name>
<sequence>MSFGIRTHKPTCQKYSTNIFTPRMRGNPNRNALCVSDLTPSSEPVSAMIMNQKITDEPGSAVKAYKKGIK</sequence>
<evidence type="ECO:0000313" key="2">
    <source>
        <dbReference type="Proteomes" id="UP000307430"/>
    </source>
</evidence>
<dbReference type="Proteomes" id="UP000307430">
    <property type="component" value="Unassembled WGS sequence"/>
</dbReference>
<organism evidence="1 2">
    <name type="scientific">Klebsiella indica</name>
    <dbReference type="NCBI Taxonomy" id="2582917"/>
    <lineage>
        <taxon>Bacteria</taxon>
        <taxon>Pseudomonadati</taxon>
        <taxon>Pseudomonadota</taxon>
        <taxon>Gammaproteobacteria</taxon>
        <taxon>Enterobacterales</taxon>
        <taxon>Enterobacteriaceae</taxon>
        <taxon>Klebsiella/Raoultella group</taxon>
        <taxon>Klebsiella</taxon>
    </lineage>
</organism>
<gene>
    <name evidence="1" type="ORF">FE839_20540</name>
</gene>
<accession>A0A5R9LCB5</accession>
<protein>
    <submittedName>
        <fullName evidence="1">Uncharacterized protein</fullName>
    </submittedName>
</protein>
<reference evidence="1 2" key="1">
    <citation type="submission" date="2019-05" db="EMBL/GenBank/DDBJ databases">
        <title>Genome sequence of Klebsiella sp strain TOUT106.</title>
        <authorList>
            <person name="Rahi P."/>
            <person name="Chaudhari D."/>
        </authorList>
    </citation>
    <scope>NUCLEOTIDE SEQUENCE [LARGE SCALE GENOMIC DNA]</scope>
    <source>
        <strain evidence="1 2">TOUT106</strain>
    </source>
</reference>
<comment type="caution">
    <text evidence="1">The sequence shown here is derived from an EMBL/GenBank/DDBJ whole genome shotgun (WGS) entry which is preliminary data.</text>
</comment>
<dbReference type="AlphaFoldDB" id="A0A5R9LCB5"/>
<proteinExistence type="predicted"/>
<dbReference type="EMBL" id="VCHQ01000030">
    <property type="protein sequence ID" value="TLV09390.1"/>
    <property type="molecule type" value="Genomic_DNA"/>
</dbReference>